<dbReference type="EMBL" id="AGQS02005726">
    <property type="protein sequence ID" value="KYF39486.1"/>
    <property type="molecule type" value="Genomic_DNA"/>
</dbReference>
<proteinExistence type="predicted"/>
<feature type="domain" description="GTPase Der C-terminal KH-domain-like" evidence="1">
    <location>
        <begin position="123"/>
        <end position="169"/>
    </location>
</feature>
<dbReference type="VEuPathDB" id="ToxoDB:TGARI_211480"/>
<dbReference type="AlphaFoldDB" id="A0A139XL34"/>
<dbReference type="PANTHER" id="PTHR43834:SF6">
    <property type="entry name" value="GTPASE DER"/>
    <property type="match status" value="1"/>
</dbReference>
<evidence type="ECO:0000313" key="2">
    <source>
        <dbReference type="EMBL" id="KYF39486.1"/>
    </source>
</evidence>
<dbReference type="InterPro" id="IPR027417">
    <property type="entry name" value="P-loop_NTPase"/>
</dbReference>
<evidence type="ECO:0000313" key="3">
    <source>
        <dbReference type="Proteomes" id="UP000074247"/>
    </source>
</evidence>
<dbReference type="Gene3D" id="3.30.300.20">
    <property type="match status" value="2"/>
</dbReference>
<name>A0A139XL34_TOXGO</name>
<dbReference type="GO" id="GO:0043022">
    <property type="term" value="F:ribosome binding"/>
    <property type="evidence" value="ECO:0007669"/>
    <property type="project" value="TreeGrafter"/>
</dbReference>
<organism evidence="2 3">
    <name type="scientific">Toxoplasma gondii ARI</name>
    <dbReference type="NCBI Taxonomy" id="1074872"/>
    <lineage>
        <taxon>Eukaryota</taxon>
        <taxon>Sar</taxon>
        <taxon>Alveolata</taxon>
        <taxon>Apicomplexa</taxon>
        <taxon>Conoidasida</taxon>
        <taxon>Coccidia</taxon>
        <taxon>Eucoccidiorida</taxon>
        <taxon>Eimeriorina</taxon>
        <taxon>Sarcocystidae</taxon>
        <taxon>Toxoplasma</taxon>
    </lineage>
</organism>
<sequence length="185" mass="21485">MQSSLFYVSTYIRSVFYPLRWASIVCVSALTGKNASRIWAAVNDAFDQHRRRLGTGLLNFVLRDALAVHPPPLFKGRKRGKIYVAQQASQFPNFRAFSRKHRTLAFLMAPQPCAFSVVSPSLQVSIQPPTIVVFCNKTEYFPEVYRLYLDFSTRTAFNFHFTPIKWLFREKKRRKLEKVTRSKPS</sequence>
<dbReference type="InterPro" id="IPR015946">
    <property type="entry name" value="KH_dom-like_a/b"/>
</dbReference>
<evidence type="ECO:0000259" key="1">
    <source>
        <dbReference type="Pfam" id="PF14714"/>
    </source>
</evidence>
<dbReference type="PANTHER" id="PTHR43834">
    <property type="entry name" value="GTPASE DER"/>
    <property type="match status" value="1"/>
</dbReference>
<dbReference type="Proteomes" id="UP000074247">
    <property type="component" value="Unassembled WGS sequence"/>
</dbReference>
<protein>
    <submittedName>
        <fullName evidence="2">Putative GTP-binding protein engA</fullName>
    </submittedName>
</protein>
<dbReference type="InterPro" id="IPR032859">
    <property type="entry name" value="KH_dom-like"/>
</dbReference>
<comment type="caution">
    <text evidence="2">The sequence shown here is derived from an EMBL/GenBank/DDBJ whole genome shotgun (WGS) entry which is preliminary data.</text>
</comment>
<feature type="domain" description="GTPase Der C-terminal KH-domain-like" evidence="1">
    <location>
        <begin position="52"/>
        <end position="101"/>
    </location>
</feature>
<dbReference type="Pfam" id="PF14714">
    <property type="entry name" value="KH_dom-like"/>
    <property type="match status" value="2"/>
</dbReference>
<gene>
    <name evidence="2" type="ORF">TGARI_211480</name>
</gene>
<accession>A0A139XL34</accession>
<reference evidence="2 3" key="1">
    <citation type="journal article" date="2016" name="Nat. Commun.">
        <title>Local admixture of amplified and diversified secreted pathogenesis determinants shapes mosaic Toxoplasma gondii genomes.</title>
        <authorList>
            <person name="Lorenzi H."/>
            <person name="Khan A."/>
            <person name="Behnke M.S."/>
            <person name="Namasivayam S."/>
            <person name="Swapna L.S."/>
            <person name="Hadjithomas M."/>
            <person name="Karamycheva S."/>
            <person name="Pinney D."/>
            <person name="Brunk B.P."/>
            <person name="Ajioka J.W."/>
            <person name="Ajzenberg D."/>
            <person name="Boothroyd J.C."/>
            <person name="Boyle J.P."/>
            <person name="Darde M.L."/>
            <person name="Diaz-Miranda M.A."/>
            <person name="Dubey J.P."/>
            <person name="Fritz H.M."/>
            <person name="Gennari S.M."/>
            <person name="Gregory B.D."/>
            <person name="Kim K."/>
            <person name="Saeij J.P."/>
            <person name="Su C."/>
            <person name="White M.W."/>
            <person name="Zhu X.Q."/>
            <person name="Howe D.K."/>
            <person name="Rosenthal B.M."/>
            <person name="Grigg M.E."/>
            <person name="Parkinson J."/>
            <person name="Liu L."/>
            <person name="Kissinger J.C."/>
            <person name="Roos D.S."/>
            <person name="Sibley L.D."/>
        </authorList>
    </citation>
    <scope>NUCLEOTIDE SEQUENCE [LARGE SCALE GENOMIC DNA]</scope>
    <source>
        <strain evidence="2 3">ARI</strain>
    </source>
</reference>
<dbReference type="SUPFAM" id="SSF52540">
    <property type="entry name" value="P-loop containing nucleoside triphosphate hydrolases"/>
    <property type="match status" value="1"/>
</dbReference>